<dbReference type="AlphaFoldDB" id="A0A376KY80"/>
<reference evidence="1 2" key="1">
    <citation type="submission" date="2018-06" db="EMBL/GenBank/DDBJ databases">
        <authorList>
            <consortium name="Pathogen Informatics"/>
            <person name="Doyle S."/>
        </authorList>
    </citation>
    <scope>NUCLEOTIDE SEQUENCE [LARGE SCALE GENOMIC DNA]</scope>
    <source>
        <strain evidence="1 2">NCTC10418</strain>
    </source>
</reference>
<proteinExistence type="predicted"/>
<evidence type="ECO:0000313" key="1">
    <source>
        <dbReference type="EMBL" id="STE87067.1"/>
    </source>
</evidence>
<evidence type="ECO:0000313" key="2">
    <source>
        <dbReference type="Proteomes" id="UP000255460"/>
    </source>
</evidence>
<name>A0A376KY80_ECOLX</name>
<dbReference type="EMBL" id="UFZQ01000001">
    <property type="protein sequence ID" value="STE87067.1"/>
    <property type="molecule type" value="Genomic_DNA"/>
</dbReference>
<dbReference type="Proteomes" id="UP000255460">
    <property type="component" value="Unassembled WGS sequence"/>
</dbReference>
<sequence length="34" mass="3781">MGRASDLGDGFINTRMDTKRQTIAGSVNLLDQLW</sequence>
<organism evidence="1 2">
    <name type="scientific">Escherichia coli</name>
    <dbReference type="NCBI Taxonomy" id="562"/>
    <lineage>
        <taxon>Bacteria</taxon>
        <taxon>Pseudomonadati</taxon>
        <taxon>Pseudomonadota</taxon>
        <taxon>Gammaproteobacteria</taxon>
        <taxon>Enterobacterales</taxon>
        <taxon>Enterobacteriaceae</taxon>
        <taxon>Escherichia</taxon>
    </lineage>
</organism>
<accession>A0A376KY80</accession>
<gene>
    <name evidence="1" type="ORF">NCTC10418_04726</name>
</gene>
<protein>
    <submittedName>
        <fullName evidence="1">Uncharacterized protein</fullName>
    </submittedName>
</protein>